<dbReference type="PANTHER" id="PTHR23080">
    <property type="entry name" value="THAP DOMAIN PROTEIN"/>
    <property type="match status" value="1"/>
</dbReference>
<evidence type="ECO:0000259" key="4">
    <source>
        <dbReference type="Pfam" id="PF13359"/>
    </source>
</evidence>
<proteinExistence type="predicted"/>
<reference evidence="6" key="1">
    <citation type="journal article" date="2018" name="PLoS Negl. Trop. Dis.">
        <title>Sialome diversity of ticks revealed by RNAseq of single tick salivary glands.</title>
        <authorList>
            <person name="Perner J."/>
            <person name="Kropackova S."/>
            <person name="Kopacek P."/>
            <person name="Ribeiro J.M."/>
        </authorList>
    </citation>
    <scope>NUCLEOTIDE SEQUENCE</scope>
    <source>
        <strain evidence="6">Siblings of single egg batch collected in Ceske Budejovice</strain>
        <tissue evidence="6">Salivary glands</tissue>
    </source>
</reference>
<dbReference type="Pfam" id="PF13359">
    <property type="entry name" value="DDE_Tnp_4"/>
    <property type="match status" value="1"/>
</dbReference>
<dbReference type="GO" id="GO:0046872">
    <property type="term" value="F:metal ion binding"/>
    <property type="evidence" value="ECO:0007669"/>
    <property type="project" value="UniProtKB-KW"/>
</dbReference>
<dbReference type="InterPro" id="IPR027806">
    <property type="entry name" value="HARBI1_dom"/>
</dbReference>
<dbReference type="EMBL" id="GEGO01004088">
    <property type="protein sequence ID" value="JAR91316.1"/>
    <property type="molecule type" value="Transcribed_RNA"/>
</dbReference>
<comment type="cofactor">
    <cofactor evidence="1">
        <name>a divalent metal cation</name>
        <dbReference type="ChEBI" id="CHEBI:60240"/>
    </cofactor>
</comment>
<organism evidence="6">
    <name type="scientific">Ixodes ricinus</name>
    <name type="common">Common tick</name>
    <name type="synonym">Acarus ricinus</name>
    <dbReference type="NCBI Taxonomy" id="34613"/>
    <lineage>
        <taxon>Eukaryota</taxon>
        <taxon>Metazoa</taxon>
        <taxon>Ecdysozoa</taxon>
        <taxon>Arthropoda</taxon>
        <taxon>Chelicerata</taxon>
        <taxon>Arachnida</taxon>
        <taxon>Acari</taxon>
        <taxon>Parasitiformes</taxon>
        <taxon>Ixodida</taxon>
        <taxon>Ixodoidea</taxon>
        <taxon>Ixodidae</taxon>
        <taxon>Ixodinae</taxon>
        <taxon>Ixodes</taxon>
    </lineage>
</organism>
<evidence type="ECO:0000259" key="5">
    <source>
        <dbReference type="Pfam" id="PF13613"/>
    </source>
</evidence>
<dbReference type="InterPro" id="IPR027805">
    <property type="entry name" value="Transposase_HTH_dom"/>
</dbReference>
<dbReference type="Pfam" id="PF13613">
    <property type="entry name" value="HTH_Tnp_4"/>
    <property type="match status" value="1"/>
</dbReference>
<evidence type="ECO:0000256" key="1">
    <source>
        <dbReference type="ARBA" id="ARBA00001968"/>
    </source>
</evidence>
<accession>A0A147BKM9</accession>
<sequence>MGKLNSKSSTVCSKHFQDEDFVYAVGAKMFGWKKRTLAPGTVPSQNLPLRPLDKPPKLRQPLKPRASVDTCKPRTKDDLPAAVTLAELNSEEASTSEGLVEQDLPNQDASAADPIGLQAELHSLKKDVGSQADTLELEKNQVLGIARVKDEPALVSLTCIPCFQLFYNICDLYGESRILNQRKGFSISNEDAVLLTMMKLYHNLTFSLLGVLFGVHRTTASNIFRASVPVLAAVLRHAVFWPEKEAVLQSLTKYFNKYRDCRMVLDCTEIPLQKPKNLESQLLTYSHYKGTHTAKVLVCETPGGLISYVSPAYCGRSSDTHITKESGLLEKCLPFIDSVMVDKGFLIDELCCEHKVKLVRPPFLRKNTQLSKFDAANNQSIAAARVHVERAIQRMKLFRILRDNFSADLLPQIDDVVVIIAGLVNLSKPLFSNDKFLTG</sequence>
<feature type="region of interest" description="Disordered" evidence="3">
    <location>
        <begin position="40"/>
        <end position="74"/>
    </location>
</feature>
<keyword evidence="2" id="KW-0479">Metal-binding</keyword>
<evidence type="ECO:0000256" key="2">
    <source>
        <dbReference type="ARBA" id="ARBA00022723"/>
    </source>
</evidence>
<dbReference type="AlphaFoldDB" id="A0A147BKM9"/>
<feature type="domain" description="DDE Tnp4" evidence="4">
    <location>
        <begin position="265"/>
        <end position="425"/>
    </location>
</feature>
<protein>
    <submittedName>
        <fullName evidence="6">Putative tick transposon</fullName>
    </submittedName>
</protein>
<feature type="domain" description="Transposase Helix-turn-helix" evidence="5">
    <location>
        <begin position="189"/>
        <end position="235"/>
    </location>
</feature>
<name>A0A147BKM9_IXORI</name>
<dbReference type="PANTHER" id="PTHR23080:SF141">
    <property type="entry name" value="TRANSPOSASE HELIX-TURN-HELIX DOMAIN-CONTAINING PROTEIN"/>
    <property type="match status" value="1"/>
</dbReference>
<evidence type="ECO:0000256" key="3">
    <source>
        <dbReference type="SAM" id="MobiDB-lite"/>
    </source>
</evidence>
<evidence type="ECO:0000313" key="6">
    <source>
        <dbReference type="EMBL" id="JAR91316.1"/>
    </source>
</evidence>